<dbReference type="PROSITE" id="PS50110">
    <property type="entry name" value="RESPONSE_REGULATORY"/>
    <property type="match status" value="1"/>
</dbReference>
<feature type="domain" description="Response regulatory" evidence="8">
    <location>
        <begin position="3"/>
        <end position="120"/>
    </location>
</feature>
<comment type="function">
    <text evidence="5">May play the central regulatory role in sporulation. It may be an element of the effector pathway responsible for the activation of sporulation genes in response to nutritional stress. Spo0A may act in concert with spo0H (a sigma factor) to control the expression of some genes that are critical to the sporulation process.</text>
</comment>
<sequence length="494" mass="55408">MIKTVIVEDEPAIGRAVAKLLRTISTDFLVAGIAGNGREGLKLIEQCEPQVVFTDIIMPGMDGLEMMEQVKARGGQPLFVVLSGHAEFDYIKRALSMGILDYLLKPVTAGELELVLDKVRNQLRESRNSRLMEELHGAHREAVPEAGSHHVALVCLGTVPGCADRGTFPAVRAWNDMDYEKYLEEVFSGLSAGGAMQWAFPGMTSAEKVLIVEYEGRDTVIAGFYQLYDWLCAHAGLPVTFVYQEQGVGISSIGGAARTLRQALAEKSVFGENGIFSSGRESEQGRGERTGQETEEALLRIRRAVFKKLSEETEAALGAFWEECQYSHLTVSRLSSALGHIALYFQDSYQRIAVTEKDIQIMLADNYSYEALSMEWQVILKSLEENAGLPEDDSLLAQVKRYMEEHFREPLTKHDIAQAFHFAPSYLSRIYKEKYGISMGNYLTRLKIEEAKQRMAQNPQILIKEIAAEVGYKDPYYFSKVFKKETGSWPTQFF</sequence>
<protein>
    <recommendedName>
        <fullName evidence="1">Stage 0 sporulation protein A homolog</fullName>
    </recommendedName>
</protein>
<feature type="domain" description="HTH araC/xylS-type" evidence="7">
    <location>
        <begin position="397"/>
        <end position="494"/>
    </location>
</feature>
<dbReference type="Proteomes" id="UP000236311">
    <property type="component" value="Unassembled WGS sequence"/>
</dbReference>
<dbReference type="GO" id="GO:0043565">
    <property type="term" value="F:sequence-specific DNA binding"/>
    <property type="evidence" value="ECO:0007669"/>
    <property type="project" value="InterPro"/>
</dbReference>
<dbReference type="AlphaFoldDB" id="A0A2K4ZHN4"/>
<evidence type="ECO:0000256" key="1">
    <source>
        <dbReference type="ARBA" id="ARBA00018672"/>
    </source>
</evidence>
<dbReference type="OrthoDB" id="625043at2"/>
<dbReference type="SMART" id="SM00342">
    <property type="entry name" value="HTH_ARAC"/>
    <property type="match status" value="1"/>
</dbReference>
<dbReference type="Gene3D" id="1.10.10.60">
    <property type="entry name" value="Homeodomain-like"/>
    <property type="match status" value="2"/>
</dbReference>
<keyword evidence="4" id="KW-0804">Transcription</keyword>
<evidence type="ECO:0000256" key="6">
    <source>
        <dbReference type="PROSITE-ProRule" id="PRU00169"/>
    </source>
</evidence>
<name>A0A2K4ZHN4_9FIRM</name>
<dbReference type="InterPro" id="IPR018060">
    <property type="entry name" value="HTH_AraC"/>
</dbReference>
<dbReference type="EMBL" id="OFSM01000012">
    <property type="protein sequence ID" value="SOY29912.1"/>
    <property type="molecule type" value="Genomic_DNA"/>
</dbReference>
<reference evidence="9 10" key="1">
    <citation type="submission" date="2018-01" db="EMBL/GenBank/DDBJ databases">
        <authorList>
            <person name="Gaut B.S."/>
            <person name="Morton B.R."/>
            <person name="Clegg M.T."/>
            <person name="Duvall M.R."/>
        </authorList>
    </citation>
    <scope>NUCLEOTIDE SEQUENCE [LARGE SCALE GENOMIC DNA]</scope>
    <source>
        <strain evidence="9">GP69</strain>
    </source>
</reference>
<keyword evidence="6" id="KW-0597">Phosphoprotein</keyword>
<evidence type="ECO:0000313" key="9">
    <source>
        <dbReference type="EMBL" id="SOY29912.1"/>
    </source>
</evidence>
<evidence type="ECO:0000256" key="2">
    <source>
        <dbReference type="ARBA" id="ARBA00023015"/>
    </source>
</evidence>
<dbReference type="SMART" id="SM00448">
    <property type="entry name" value="REC"/>
    <property type="match status" value="1"/>
</dbReference>
<evidence type="ECO:0000259" key="8">
    <source>
        <dbReference type="PROSITE" id="PS50110"/>
    </source>
</evidence>
<dbReference type="InterPro" id="IPR009057">
    <property type="entry name" value="Homeodomain-like_sf"/>
</dbReference>
<dbReference type="SUPFAM" id="SSF46689">
    <property type="entry name" value="Homeodomain-like"/>
    <property type="match status" value="2"/>
</dbReference>
<dbReference type="InterPro" id="IPR011006">
    <property type="entry name" value="CheY-like_superfamily"/>
</dbReference>
<evidence type="ECO:0000256" key="4">
    <source>
        <dbReference type="ARBA" id="ARBA00023163"/>
    </source>
</evidence>
<evidence type="ECO:0000259" key="7">
    <source>
        <dbReference type="PROSITE" id="PS01124"/>
    </source>
</evidence>
<keyword evidence="3" id="KW-0238">DNA-binding</keyword>
<evidence type="ECO:0000256" key="3">
    <source>
        <dbReference type="ARBA" id="ARBA00023125"/>
    </source>
</evidence>
<dbReference type="InterPro" id="IPR001789">
    <property type="entry name" value="Sig_transdc_resp-reg_receiver"/>
</dbReference>
<dbReference type="RefSeq" id="WP_103239978.1">
    <property type="nucleotide sequence ID" value="NZ_JANJZD010000011.1"/>
</dbReference>
<dbReference type="Gene3D" id="3.40.50.2300">
    <property type="match status" value="1"/>
</dbReference>
<feature type="modified residue" description="4-aspartylphosphate" evidence="6">
    <location>
        <position position="55"/>
    </location>
</feature>
<evidence type="ECO:0000313" key="10">
    <source>
        <dbReference type="Proteomes" id="UP000236311"/>
    </source>
</evidence>
<dbReference type="PANTHER" id="PTHR43280">
    <property type="entry name" value="ARAC-FAMILY TRANSCRIPTIONAL REGULATOR"/>
    <property type="match status" value="1"/>
</dbReference>
<keyword evidence="2" id="KW-0805">Transcription regulation</keyword>
<dbReference type="GO" id="GO:0003700">
    <property type="term" value="F:DNA-binding transcription factor activity"/>
    <property type="evidence" value="ECO:0007669"/>
    <property type="project" value="InterPro"/>
</dbReference>
<gene>
    <name evidence="9" type="ORF">AMURIS_02633</name>
</gene>
<dbReference type="PROSITE" id="PS01124">
    <property type="entry name" value="HTH_ARAC_FAMILY_2"/>
    <property type="match status" value="1"/>
</dbReference>
<dbReference type="GO" id="GO:0000160">
    <property type="term" value="P:phosphorelay signal transduction system"/>
    <property type="evidence" value="ECO:0007669"/>
    <property type="project" value="InterPro"/>
</dbReference>
<dbReference type="Pfam" id="PF00072">
    <property type="entry name" value="Response_reg"/>
    <property type="match status" value="1"/>
</dbReference>
<dbReference type="CDD" id="cd17536">
    <property type="entry name" value="REC_YesN-like"/>
    <property type="match status" value="1"/>
</dbReference>
<keyword evidence="10" id="KW-1185">Reference proteome</keyword>
<accession>A0A2K4ZHN4</accession>
<proteinExistence type="predicted"/>
<organism evidence="9 10">
    <name type="scientific">Acetatifactor muris</name>
    <dbReference type="NCBI Taxonomy" id="879566"/>
    <lineage>
        <taxon>Bacteria</taxon>
        <taxon>Bacillati</taxon>
        <taxon>Bacillota</taxon>
        <taxon>Clostridia</taxon>
        <taxon>Lachnospirales</taxon>
        <taxon>Lachnospiraceae</taxon>
        <taxon>Acetatifactor</taxon>
    </lineage>
</organism>
<dbReference type="SUPFAM" id="SSF52172">
    <property type="entry name" value="CheY-like"/>
    <property type="match status" value="1"/>
</dbReference>
<dbReference type="PANTHER" id="PTHR43280:SF2">
    <property type="entry name" value="HTH-TYPE TRANSCRIPTIONAL REGULATOR EXSA"/>
    <property type="match status" value="1"/>
</dbReference>
<evidence type="ECO:0000256" key="5">
    <source>
        <dbReference type="ARBA" id="ARBA00024867"/>
    </source>
</evidence>
<dbReference type="Pfam" id="PF12833">
    <property type="entry name" value="HTH_18"/>
    <property type="match status" value="1"/>
</dbReference>